<comment type="subcellular location">
    <subcellularLocation>
        <location evidence="1">Cytoplasm</location>
    </subcellularLocation>
</comment>
<evidence type="ECO:0000313" key="5">
    <source>
        <dbReference type="EMBL" id="MFC3106752.1"/>
    </source>
</evidence>
<dbReference type="SUPFAM" id="SSF51735">
    <property type="entry name" value="NAD(P)-binding Rossmann-fold domains"/>
    <property type="match status" value="1"/>
</dbReference>
<comment type="caution">
    <text evidence="5">The sequence shown here is derived from an EMBL/GenBank/DDBJ whole genome shotgun (WGS) entry which is preliminary data.</text>
</comment>
<dbReference type="NCBIfam" id="NF005436">
    <property type="entry name" value="PRK07023.1"/>
    <property type="match status" value="1"/>
</dbReference>
<dbReference type="Gene3D" id="3.40.50.720">
    <property type="entry name" value="NAD(P)-binding Rossmann-like Domain"/>
    <property type="match status" value="1"/>
</dbReference>
<evidence type="ECO:0000313" key="6">
    <source>
        <dbReference type="Proteomes" id="UP001595530"/>
    </source>
</evidence>
<dbReference type="PRINTS" id="PR00081">
    <property type="entry name" value="GDHRDH"/>
</dbReference>
<dbReference type="PANTHER" id="PTHR44085:SF2">
    <property type="entry name" value="SEPIAPTERIN REDUCTASE"/>
    <property type="match status" value="1"/>
</dbReference>
<reference evidence="6" key="1">
    <citation type="journal article" date="2019" name="Int. J. Syst. Evol. Microbiol.">
        <title>The Global Catalogue of Microorganisms (GCM) 10K type strain sequencing project: providing services to taxonomists for standard genome sequencing and annotation.</title>
        <authorList>
            <consortium name="The Broad Institute Genomics Platform"/>
            <consortium name="The Broad Institute Genome Sequencing Center for Infectious Disease"/>
            <person name="Wu L."/>
            <person name="Ma J."/>
        </authorList>
    </citation>
    <scope>NUCLEOTIDE SEQUENCE [LARGE SCALE GENOMIC DNA]</scope>
    <source>
        <strain evidence="6">KCTC 42986</strain>
    </source>
</reference>
<evidence type="ECO:0000256" key="3">
    <source>
        <dbReference type="ARBA" id="ARBA00022857"/>
    </source>
</evidence>
<dbReference type="PANTHER" id="PTHR44085">
    <property type="entry name" value="SEPIAPTERIN REDUCTASE"/>
    <property type="match status" value="1"/>
</dbReference>
<protein>
    <submittedName>
        <fullName evidence="5">SDR family oxidoreductase</fullName>
    </submittedName>
</protein>
<evidence type="ECO:0000256" key="2">
    <source>
        <dbReference type="ARBA" id="ARBA00022490"/>
    </source>
</evidence>
<dbReference type="EMBL" id="JBHRTP010000006">
    <property type="protein sequence ID" value="MFC3106752.1"/>
    <property type="molecule type" value="Genomic_DNA"/>
</dbReference>
<dbReference type="InterPro" id="IPR002347">
    <property type="entry name" value="SDR_fam"/>
</dbReference>
<name>A0ABV7EYV5_9BURK</name>
<dbReference type="Pfam" id="PF00106">
    <property type="entry name" value="adh_short"/>
    <property type="match status" value="1"/>
</dbReference>
<keyword evidence="4" id="KW-0560">Oxidoreductase</keyword>
<keyword evidence="2" id="KW-0963">Cytoplasm</keyword>
<keyword evidence="6" id="KW-1185">Reference proteome</keyword>
<proteinExistence type="predicted"/>
<sequence length="245" mass="26007">MMKAIVTGHSRGLGAAIAAELLARNIRVLGLARRSNVALGQRFPAMLEQLELDLSDSAAVALWLAGDALRQFLSGCESVLLINNAGSLQPVGPIASQDLLAIARTVSLNVATPMMLASAVAAASIDAGDRRIVHVSSGAARNAYPGWSIYCASKAALDHHARAATLDQTAGLRICSLAPGVIDTDMQAEIRASASELFPLREKFDAMKRKRELSSPHDTAQRLVDYLLSEQFGQLAVADLRLLTP</sequence>
<accession>A0ABV7EYV5</accession>
<keyword evidence="3" id="KW-0521">NADP</keyword>
<evidence type="ECO:0000256" key="4">
    <source>
        <dbReference type="ARBA" id="ARBA00023002"/>
    </source>
</evidence>
<dbReference type="Proteomes" id="UP001595530">
    <property type="component" value="Unassembled WGS sequence"/>
</dbReference>
<evidence type="ECO:0000256" key="1">
    <source>
        <dbReference type="ARBA" id="ARBA00004496"/>
    </source>
</evidence>
<gene>
    <name evidence="5" type="ORF">ACFOFO_02040</name>
</gene>
<dbReference type="InterPro" id="IPR051721">
    <property type="entry name" value="Biopterin_syn/organic_redct"/>
</dbReference>
<organism evidence="5 6">
    <name type="scientific">Undibacterium arcticum</name>
    <dbReference type="NCBI Taxonomy" id="1762892"/>
    <lineage>
        <taxon>Bacteria</taxon>
        <taxon>Pseudomonadati</taxon>
        <taxon>Pseudomonadota</taxon>
        <taxon>Betaproteobacteria</taxon>
        <taxon>Burkholderiales</taxon>
        <taxon>Oxalobacteraceae</taxon>
        <taxon>Undibacterium</taxon>
    </lineage>
</organism>
<dbReference type="InterPro" id="IPR036291">
    <property type="entry name" value="NAD(P)-bd_dom_sf"/>
</dbReference>